<comment type="similarity">
    <text evidence="9">Belongs to the SecE/SEC61-gamma family.</text>
</comment>
<dbReference type="NCBIfam" id="TIGR00964">
    <property type="entry name" value="secE_bact"/>
    <property type="match status" value="1"/>
</dbReference>
<evidence type="ECO:0000256" key="5">
    <source>
        <dbReference type="ARBA" id="ARBA00022927"/>
    </source>
</evidence>
<dbReference type="GO" id="GO:0005886">
    <property type="term" value="C:plasma membrane"/>
    <property type="evidence" value="ECO:0007669"/>
    <property type="project" value="UniProtKB-SubCell"/>
</dbReference>
<comment type="function">
    <text evidence="9">Essential subunit of the Sec protein translocation channel SecYEG. Clamps together the 2 halves of SecY. May contact the channel plug during translocation.</text>
</comment>
<evidence type="ECO:0000256" key="7">
    <source>
        <dbReference type="ARBA" id="ARBA00023010"/>
    </source>
</evidence>
<dbReference type="GO" id="GO:0043952">
    <property type="term" value="P:protein transport by the Sec complex"/>
    <property type="evidence" value="ECO:0007669"/>
    <property type="project" value="UniProtKB-UniRule"/>
</dbReference>
<keyword evidence="6 9" id="KW-1133">Transmembrane helix</keyword>
<dbReference type="Proteomes" id="UP000823636">
    <property type="component" value="Unassembled WGS sequence"/>
</dbReference>
<evidence type="ECO:0000256" key="4">
    <source>
        <dbReference type="ARBA" id="ARBA00022692"/>
    </source>
</evidence>
<evidence type="ECO:0000256" key="6">
    <source>
        <dbReference type="ARBA" id="ARBA00022989"/>
    </source>
</evidence>
<accession>A0A9D9H3R4</accession>
<sequence>MKKLLANIKESYDELIHKVSWPTKSELSNSTVVVMTASLIIALVIFAMDQCFEHILRFVYQLIY</sequence>
<keyword evidence="3 9" id="KW-1003">Cell membrane</keyword>
<dbReference type="PANTHER" id="PTHR33910">
    <property type="entry name" value="PROTEIN TRANSLOCASE SUBUNIT SECE"/>
    <property type="match status" value="1"/>
</dbReference>
<dbReference type="AlphaFoldDB" id="A0A9D9H3R4"/>
<organism evidence="10 11">
    <name type="scientific">Candidatus Caccoplasma merdipullorum</name>
    <dbReference type="NCBI Taxonomy" id="2840718"/>
    <lineage>
        <taxon>Bacteria</taxon>
        <taxon>Pseudomonadati</taxon>
        <taxon>Bacteroidota</taxon>
        <taxon>Bacteroidia</taxon>
        <taxon>Bacteroidales</taxon>
        <taxon>Bacteroidaceae</taxon>
        <taxon>Bacteroidaceae incertae sedis</taxon>
        <taxon>Candidatus Caccoplasma</taxon>
    </lineage>
</organism>
<dbReference type="GO" id="GO:0065002">
    <property type="term" value="P:intracellular protein transmembrane transport"/>
    <property type="evidence" value="ECO:0007669"/>
    <property type="project" value="UniProtKB-UniRule"/>
</dbReference>
<dbReference type="PANTHER" id="PTHR33910:SF1">
    <property type="entry name" value="PROTEIN TRANSLOCASE SUBUNIT SECE"/>
    <property type="match status" value="1"/>
</dbReference>
<evidence type="ECO:0000313" key="10">
    <source>
        <dbReference type="EMBL" id="MBO8438020.1"/>
    </source>
</evidence>
<comment type="caution">
    <text evidence="10">The sequence shown here is derived from an EMBL/GenBank/DDBJ whole genome shotgun (WGS) entry which is preliminary data.</text>
</comment>
<dbReference type="GO" id="GO:0009306">
    <property type="term" value="P:protein secretion"/>
    <property type="evidence" value="ECO:0007669"/>
    <property type="project" value="UniProtKB-UniRule"/>
</dbReference>
<proteinExistence type="inferred from homology"/>
<evidence type="ECO:0000256" key="2">
    <source>
        <dbReference type="ARBA" id="ARBA00022448"/>
    </source>
</evidence>
<gene>
    <name evidence="9 10" type="primary">secE</name>
    <name evidence="10" type="ORF">IAC54_03865</name>
</gene>
<dbReference type="Pfam" id="PF00584">
    <property type="entry name" value="SecE"/>
    <property type="match status" value="1"/>
</dbReference>
<evidence type="ECO:0000313" key="11">
    <source>
        <dbReference type="Proteomes" id="UP000823636"/>
    </source>
</evidence>
<keyword evidence="8 9" id="KW-0472">Membrane</keyword>
<evidence type="ECO:0000256" key="3">
    <source>
        <dbReference type="ARBA" id="ARBA00022475"/>
    </source>
</evidence>
<evidence type="ECO:0000256" key="9">
    <source>
        <dbReference type="HAMAP-Rule" id="MF_00422"/>
    </source>
</evidence>
<dbReference type="HAMAP" id="MF_00422">
    <property type="entry name" value="SecE"/>
    <property type="match status" value="1"/>
</dbReference>
<dbReference type="GO" id="GO:0006605">
    <property type="term" value="P:protein targeting"/>
    <property type="evidence" value="ECO:0007669"/>
    <property type="project" value="UniProtKB-UniRule"/>
</dbReference>
<dbReference type="InterPro" id="IPR038379">
    <property type="entry name" value="SecE_sf"/>
</dbReference>
<keyword evidence="7 9" id="KW-0811">Translocation</keyword>
<evidence type="ECO:0000256" key="1">
    <source>
        <dbReference type="ARBA" id="ARBA00004370"/>
    </source>
</evidence>
<protein>
    <recommendedName>
        <fullName evidence="9">Protein translocase subunit SecE</fullName>
    </recommendedName>
</protein>
<comment type="subcellular location">
    <subcellularLocation>
        <location evidence="9">Cell membrane</location>
        <topology evidence="9">Single-pass membrane protein</topology>
    </subcellularLocation>
    <subcellularLocation>
        <location evidence="1">Membrane</location>
    </subcellularLocation>
</comment>
<dbReference type="Gene3D" id="1.20.5.1030">
    <property type="entry name" value="Preprotein translocase secy subunit"/>
    <property type="match status" value="1"/>
</dbReference>
<keyword evidence="2 9" id="KW-0813">Transport</keyword>
<dbReference type="GO" id="GO:0008320">
    <property type="term" value="F:protein transmembrane transporter activity"/>
    <property type="evidence" value="ECO:0007669"/>
    <property type="project" value="UniProtKB-UniRule"/>
</dbReference>
<name>A0A9D9H3R4_9BACT</name>
<dbReference type="EMBL" id="JADIMW010000039">
    <property type="protein sequence ID" value="MBO8438020.1"/>
    <property type="molecule type" value="Genomic_DNA"/>
</dbReference>
<feature type="transmembrane region" description="Helical" evidence="9">
    <location>
        <begin position="27"/>
        <end position="48"/>
    </location>
</feature>
<dbReference type="InterPro" id="IPR005807">
    <property type="entry name" value="SecE_bac"/>
</dbReference>
<evidence type="ECO:0000256" key="8">
    <source>
        <dbReference type="ARBA" id="ARBA00023136"/>
    </source>
</evidence>
<keyword evidence="4 9" id="KW-0812">Transmembrane</keyword>
<comment type="subunit">
    <text evidence="9">Component of the Sec protein translocase complex. Heterotrimer consisting of SecY, SecE and SecG subunits. The heterotrimers can form oligomers, although 1 heterotrimer is thought to be able to translocate proteins. Interacts with the ribosome. Interacts with SecDF, and other proteins may be involved. Interacts with SecA.</text>
</comment>
<dbReference type="InterPro" id="IPR001901">
    <property type="entry name" value="Translocase_SecE/Sec61-g"/>
</dbReference>
<reference evidence="10" key="1">
    <citation type="submission" date="2020-10" db="EMBL/GenBank/DDBJ databases">
        <authorList>
            <person name="Gilroy R."/>
        </authorList>
    </citation>
    <scope>NUCLEOTIDE SEQUENCE</scope>
    <source>
        <strain evidence="10">G3-4614</strain>
    </source>
</reference>
<reference evidence="10" key="2">
    <citation type="journal article" date="2021" name="PeerJ">
        <title>Extensive microbial diversity within the chicken gut microbiome revealed by metagenomics and culture.</title>
        <authorList>
            <person name="Gilroy R."/>
            <person name="Ravi A."/>
            <person name="Getino M."/>
            <person name="Pursley I."/>
            <person name="Horton D.L."/>
            <person name="Alikhan N.F."/>
            <person name="Baker D."/>
            <person name="Gharbi K."/>
            <person name="Hall N."/>
            <person name="Watson M."/>
            <person name="Adriaenssens E.M."/>
            <person name="Foster-Nyarko E."/>
            <person name="Jarju S."/>
            <person name="Secka A."/>
            <person name="Antonio M."/>
            <person name="Oren A."/>
            <person name="Chaudhuri R.R."/>
            <person name="La Ragione R."/>
            <person name="Hildebrand F."/>
            <person name="Pallen M.J."/>
        </authorList>
    </citation>
    <scope>NUCLEOTIDE SEQUENCE</scope>
    <source>
        <strain evidence="10">G3-4614</strain>
    </source>
</reference>
<keyword evidence="5 9" id="KW-0653">Protein transport</keyword>